<organism evidence="3 4">
    <name type="scientific">Deerpox virus (strain W-1170-84)</name>
    <name type="common">DPV</name>
    <dbReference type="NCBI Taxonomy" id="305676"/>
    <lineage>
        <taxon>Viruses</taxon>
        <taxon>Varidnaviria</taxon>
        <taxon>Bamfordvirae</taxon>
        <taxon>Nucleocytoviricota</taxon>
        <taxon>Pokkesviricetes</taxon>
        <taxon>Chitovirales</taxon>
        <taxon>Poxviridae</taxon>
        <taxon>Chordopoxvirinae</taxon>
        <taxon>Cervidpoxvirus</taxon>
        <taxon>Cervidpoxvirus muledeerpox</taxon>
        <taxon>Mule deerpox virus</taxon>
    </lineage>
</organism>
<evidence type="ECO:0000313" key="4">
    <source>
        <dbReference type="Proteomes" id="UP000162522"/>
    </source>
</evidence>
<evidence type="ECO:0000313" key="2">
    <source>
        <dbReference type="EMBL" id="ABI98990.1"/>
    </source>
</evidence>
<accession>Q08F11</accession>
<proteinExistence type="predicted"/>
<dbReference type="Pfam" id="PF10918">
    <property type="entry name" value="DUF2718"/>
    <property type="match status" value="1"/>
</dbReference>
<evidence type="ECO:0000313" key="3">
    <source>
        <dbReference type="EMBL" id="ABI99154.1"/>
    </source>
</evidence>
<reference evidence="3" key="2">
    <citation type="submission" date="2006-10" db="EMBL/GenBank/DDBJ databases">
        <authorList>
            <person name="Afonso C.L."/>
            <person name="Delhon G."/>
            <person name="Tulman E.R."/>
            <person name="Lu Z."/>
            <person name="Zsak A."/>
            <person name="Becerra V.M."/>
            <person name="Kutish G.F."/>
            <person name="Rock D.L."/>
        </authorList>
    </citation>
    <scope>NUCLEOTIDE SEQUENCE</scope>
    <source>
        <strain evidence="3">W-1170-84</strain>
    </source>
</reference>
<protein>
    <submittedName>
        <fullName evidence="3">Uncharacterized protein</fullName>
    </submittedName>
</protein>
<sequence>MLCIFYLSRLCNLIIHSLYSLLMYPMKKLISFMFGELNPFHDVLPDPHKKDDDADVFPDDEKVYLPIMPPEPSPIPETKPKLKDQAEKPPVSETNNDANNKAVDKITKPEEDRFNGVFDFMKMPNPFKRYYEYCYPYPYKKAKSQPKRVEEKNEKSFLEKMVEMVE</sequence>
<dbReference type="EMBL" id="AY689437">
    <property type="protein sequence ID" value="ABI99154.1"/>
    <property type="molecule type" value="Genomic_DNA"/>
</dbReference>
<dbReference type="InterPro" id="IPR020356">
    <property type="entry name" value="Poxvirus_T3C"/>
</dbReference>
<feature type="compositionally biased region" description="Basic and acidic residues" evidence="1">
    <location>
        <begin position="78"/>
        <end position="87"/>
    </location>
</feature>
<dbReference type="EMBL" id="AY689437">
    <property type="protein sequence ID" value="ABI98990.1"/>
    <property type="molecule type" value="Genomic_DNA"/>
</dbReference>
<name>Q08F11_DPV84</name>
<evidence type="ECO:0000256" key="1">
    <source>
        <dbReference type="SAM" id="MobiDB-lite"/>
    </source>
</evidence>
<reference evidence="3 4" key="1">
    <citation type="journal article" date="2005" name="J. Virol.">
        <title>Genome of deerpox virus.</title>
        <authorList>
            <person name="Afonso C.L."/>
            <person name="Delhon G."/>
            <person name="Tulman E.R."/>
            <person name="Lu Z."/>
            <person name="Zsak A."/>
            <person name="Becerra V.M."/>
            <person name="Zsak L."/>
            <person name="Kutish G.F."/>
            <person name="Rock D.L."/>
        </authorList>
    </citation>
    <scope>NUCLEOTIDE SEQUENCE [LARGE SCALE GENOMIC DNA]</scope>
    <source>
        <strain evidence="3">W-1170-84</strain>
    </source>
</reference>
<organismHost>
    <name type="scientific">Odocoileus hemionus</name>
    <name type="common">Mule deer</name>
    <name type="synonym">Cervus hemionus</name>
    <dbReference type="NCBI Taxonomy" id="9872"/>
</organismHost>
<feature type="compositionally biased region" description="Pro residues" evidence="1">
    <location>
        <begin position="67"/>
        <end position="77"/>
    </location>
</feature>
<gene>
    <name evidence="2" type="ORF">DpV84gp002</name>
    <name evidence="3" type="ORF">DpV84gp171</name>
</gene>
<feature type="region of interest" description="Disordered" evidence="1">
    <location>
        <begin position="67"/>
        <end position="106"/>
    </location>
</feature>
<dbReference type="Proteomes" id="UP000162522">
    <property type="component" value="Segment"/>
</dbReference>